<dbReference type="SMART" id="SM00421">
    <property type="entry name" value="HTH_LUXR"/>
    <property type="match status" value="1"/>
</dbReference>
<dbReference type="RefSeq" id="WP_343049745.1">
    <property type="nucleotide sequence ID" value="NZ_WHOS01000073.1"/>
</dbReference>
<proteinExistence type="predicted"/>
<accession>A0ABX2KV50</accession>
<dbReference type="Pfam" id="PF03472">
    <property type="entry name" value="Autoind_bind"/>
    <property type="match status" value="1"/>
</dbReference>
<keyword evidence="1" id="KW-0805">Transcription regulation</keyword>
<dbReference type="InterPro" id="IPR036388">
    <property type="entry name" value="WH-like_DNA-bd_sf"/>
</dbReference>
<dbReference type="InterPro" id="IPR036693">
    <property type="entry name" value="TF_LuxR_autoind-bd_dom_sf"/>
</dbReference>
<dbReference type="InterPro" id="IPR016032">
    <property type="entry name" value="Sig_transdc_resp-reg_C-effctor"/>
</dbReference>
<name>A0ABX2KV50_9PROT</name>
<reference evidence="5 6" key="1">
    <citation type="submission" date="2019-10" db="EMBL/GenBank/DDBJ databases">
        <title>Genome sequence of Azospirillum melinis.</title>
        <authorList>
            <person name="Ambrosini A."/>
            <person name="Sant'Anna F.H."/>
            <person name="Cassan F.D."/>
            <person name="Souza E.M."/>
            <person name="Passaglia L.M.P."/>
        </authorList>
    </citation>
    <scope>NUCLEOTIDE SEQUENCE [LARGE SCALE GENOMIC DNA]</scope>
    <source>
        <strain evidence="5 6">TMCY0552</strain>
    </source>
</reference>
<evidence type="ECO:0000259" key="4">
    <source>
        <dbReference type="SMART" id="SM00421"/>
    </source>
</evidence>
<feature type="domain" description="HTH luxR-type" evidence="4">
    <location>
        <begin position="222"/>
        <end position="279"/>
    </location>
</feature>
<evidence type="ECO:0000256" key="2">
    <source>
        <dbReference type="ARBA" id="ARBA00023125"/>
    </source>
</evidence>
<gene>
    <name evidence="5" type="ORF">GBZ48_31580</name>
</gene>
<keyword evidence="2" id="KW-0238">DNA-binding</keyword>
<evidence type="ECO:0000256" key="3">
    <source>
        <dbReference type="ARBA" id="ARBA00023163"/>
    </source>
</evidence>
<comment type="caution">
    <text evidence="5">The sequence shown here is derived from an EMBL/GenBank/DDBJ whole genome shotgun (WGS) entry which is preliminary data.</text>
</comment>
<dbReference type="InterPro" id="IPR005143">
    <property type="entry name" value="TF_LuxR_autoind-bd_dom"/>
</dbReference>
<dbReference type="InterPro" id="IPR000792">
    <property type="entry name" value="Tscrpt_reg_LuxR_C"/>
</dbReference>
<evidence type="ECO:0000313" key="5">
    <source>
        <dbReference type="EMBL" id="NUB03759.1"/>
    </source>
</evidence>
<organism evidence="5 6">
    <name type="scientific">Azospirillum melinis</name>
    <dbReference type="NCBI Taxonomy" id="328839"/>
    <lineage>
        <taxon>Bacteria</taxon>
        <taxon>Pseudomonadati</taxon>
        <taxon>Pseudomonadota</taxon>
        <taxon>Alphaproteobacteria</taxon>
        <taxon>Rhodospirillales</taxon>
        <taxon>Azospirillaceae</taxon>
        <taxon>Azospirillum</taxon>
    </lineage>
</organism>
<dbReference type="Gene3D" id="1.10.10.10">
    <property type="entry name" value="Winged helix-like DNA-binding domain superfamily/Winged helix DNA-binding domain"/>
    <property type="match status" value="1"/>
</dbReference>
<dbReference type="Proteomes" id="UP000605086">
    <property type="component" value="Unassembled WGS sequence"/>
</dbReference>
<protein>
    <recommendedName>
        <fullName evidence="4">HTH luxR-type domain-containing protein</fullName>
    </recommendedName>
</protein>
<sequence length="287" mass="32299">MPISVFPLGTRRSPPGVQCLQFHAVTWDDPEENFWHFCNHGCTTKIHSRQGSVAMWQTIQTFLEGTPGIASEDELFQRFESVASEIGYPYYAFGALWGDPEAFADRPAPAVRLNYPEAWIAHYFAQGYDKIDPVVLMSPYALNSVTWDELRPYRPTFFDDAAAHGLTSGISIPLRAISGCYVLCFASGDERRIGATERNRMELLAHGFFAAYQRVRQLHRVDHGLSDNTVKVIRLSMAGLSVEEIAERLELTKAGVYWCIKDSKKRLKCSTQAQVYLKAIQLGIVAL</sequence>
<evidence type="ECO:0000313" key="6">
    <source>
        <dbReference type="Proteomes" id="UP000605086"/>
    </source>
</evidence>
<dbReference type="SUPFAM" id="SSF75516">
    <property type="entry name" value="Pheromone-binding domain of LuxR-like quorum-sensing transcription factors"/>
    <property type="match status" value="1"/>
</dbReference>
<dbReference type="EMBL" id="WHOS01000073">
    <property type="protein sequence ID" value="NUB03759.1"/>
    <property type="molecule type" value="Genomic_DNA"/>
</dbReference>
<dbReference type="SUPFAM" id="SSF46894">
    <property type="entry name" value="C-terminal effector domain of the bipartite response regulators"/>
    <property type="match status" value="1"/>
</dbReference>
<keyword evidence="3" id="KW-0804">Transcription</keyword>
<dbReference type="Gene3D" id="3.30.450.80">
    <property type="entry name" value="Transcription factor LuxR-like, autoinducer-binding domain"/>
    <property type="match status" value="1"/>
</dbReference>
<evidence type="ECO:0000256" key="1">
    <source>
        <dbReference type="ARBA" id="ARBA00023015"/>
    </source>
</evidence>
<keyword evidence="6" id="KW-1185">Reference proteome</keyword>